<dbReference type="Proteomes" id="UP000000845">
    <property type="component" value="Chromosome"/>
</dbReference>
<reference evidence="3" key="1">
    <citation type="submission" date="2009-09" db="EMBL/GenBank/DDBJ databases">
        <title>The complete chromosome of Sebaldella termitidis ATCC 33386.</title>
        <authorList>
            <consortium name="US DOE Joint Genome Institute (JGI-PGF)"/>
            <person name="Lucas S."/>
            <person name="Copeland A."/>
            <person name="Lapidus A."/>
            <person name="Glavina del Rio T."/>
            <person name="Dalin E."/>
            <person name="Tice H."/>
            <person name="Bruce D."/>
            <person name="Goodwin L."/>
            <person name="Pitluck S."/>
            <person name="Kyrpides N."/>
            <person name="Mavromatis K."/>
            <person name="Ivanova N."/>
            <person name="Mikhailova N."/>
            <person name="Sims D."/>
            <person name="Meincke L."/>
            <person name="Brettin T."/>
            <person name="Detter J.C."/>
            <person name="Han C."/>
            <person name="Larimer F."/>
            <person name="Land M."/>
            <person name="Hauser L."/>
            <person name="Markowitz V."/>
            <person name="Cheng J.F."/>
            <person name="Hugenholtz P."/>
            <person name="Woyke T."/>
            <person name="Wu D."/>
            <person name="Eisen J.A."/>
        </authorList>
    </citation>
    <scope>NUCLEOTIDE SEQUENCE [LARGE SCALE GENOMIC DNA]</scope>
    <source>
        <strain evidence="3">ATCC 33386 / NCTC 11300</strain>
    </source>
</reference>
<proteinExistence type="predicted"/>
<feature type="domain" description="Helix-turn-helix" evidence="1">
    <location>
        <begin position="10"/>
        <end position="62"/>
    </location>
</feature>
<evidence type="ECO:0000313" key="2">
    <source>
        <dbReference type="EMBL" id="ACZ08258.1"/>
    </source>
</evidence>
<dbReference type="RefSeq" id="WP_012860854.1">
    <property type="nucleotide sequence ID" value="NC_013517.1"/>
</dbReference>
<reference evidence="2 3" key="2">
    <citation type="journal article" date="2010" name="Stand. Genomic Sci.">
        <title>Complete genome sequence of Sebaldella termitidis type strain (NCTC 11300).</title>
        <authorList>
            <person name="Harmon-Smith M."/>
            <person name="Celia L."/>
            <person name="Chertkov O."/>
            <person name="Lapidus A."/>
            <person name="Copeland A."/>
            <person name="Glavina Del Rio T."/>
            <person name="Nolan M."/>
            <person name="Lucas S."/>
            <person name="Tice H."/>
            <person name="Cheng J.F."/>
            <person name="Han C."/>
            <person name="Detter J.C."/>
            <person name="Bruce D."/>
            <person name="Goodwin L."/>
            <person name="Pitluck S."/>
            <person name="Pati A."/>
            <person name="Liolios K."/>
            <person name="Ivanova N."/>
            <person name="Mavromatis K."/>
            <person name="Mikhailova N."/>
            <person name="Chen A."/>
            <person name="Palaniappan K."/>
            <person name="Land M."/>
            <person name="Hauser L."/>
            <person name="Chang Y.J."/>
            <person name="Jeffries C.D."/>
            <person name="Brettin T."/>
            <person name="Goker M."/>
            <person name="Beck B."/>
            <person name="Bristow J."/>
            <person name="Eisen J.A."/>
            <person name="Markowitz V."/>
            <person name="Hugenholtz P."/>
            <person name="Kyrpides N.C."/>
            <person name="Klenk H.P."/>
            <person name="Chen F."/>
        </authorList>
    </citation>
    <scope>NUCLEOTIDE SEQUENCE [LARGE SCALE GENOMIC DNA]</scope>
    <source>
        <strain evidence="3">ATCC 33386 / NCTC 11300</strain>
    </source>
</reference>
<name>D1AHM4_SEBTE</name>
<dbReference type="STRING" id="526218.Sterm_1395"/>
<sequence length="75" mass="8615">MAKDHNEFTLTVPELAEIMGRSEQYVRLAMERGEINVGSCRDNGKGKRNSYLISKKLVEDFLGDITDKLNEIRNR</sequence>
<dbReference type="HOGENOM" id="CLU_2668963_0_0_0"/>
<dbReference type="KEGG" id="str:Sterm_1395"/>
<dbReference type="InterPro" id="IPR041657">
    <property type="entry name" value="HTH_17"/>
</dbReference>
<dbReference type="Pfam" id="PF12728">
    <property type="entry name" value="HTH_17"/>
    <property type="match status" value="1"/>
</dbReference>
<gene>
    <name evidence="2" type="ordered locus">Sterm_1395</name>
</gene>
<organism evidence="2 3">
    <name type="scientific">Sebaldella termitidis (strain ATCC 33386 / NCTC 11300)</name>
    <dbReference type="NCBI Taxonomy" id="526218"/>
    <lineage>
        <taxon>Bacteria</taxon>
        <taxon>Fusobacteriati</taxon>
        <taxon>Fusobacteriota</taxon>
        <taxon>Fusobacteriia</taxon>
        <taxon>Fusobacteriales</taxon>
        <taxon>Leptotrichiaceae</taxon>
        <taxon>Sebaldella</taxon>
    </lineage>
</organism>
<dbReference type="EMBL" id="CP001739">
    <property type="protein sequence ID" value="ACZ08258.1"/>
    <property type="molecule type" value="Genomic_DNA"/>
</dbReference>
<dbReference type="AlphaFoldDB" id="D1AHM4"/>
<evidence type="ECO:0000259" key="1">
    <source>
        <dbReference type="Pfam" id="PF12728"/>
    </source>
</evidence>
<protein>
    <recommendedName>
        <fullName evidence="1">Helix-turn-helix domain-containing protein</fullName>
    </recommendedName>
</protein>
<keyword evidence="3" id="KW-1185">Reference proteome</keyword>
<accession>D1AHM4</accession>
<evidence type="ECO:0000313" key="3">
    <source>
        <dbReference type="Proteomes" id="UP000000845"/>
    </source>
</evidence>